<evidence type="ECO:0000256" key="1">
    <source>
        <dbReference type="ARBA" id="ARBA00000382"/>
    </source>
</evidence>
<dbReference type="AlphaFoldDB" id="A0A8X7YDF2"/>
<organism evidence="7 8">
    <name type="scientific">Populus tomentosa</name>
    <name type="common">Chinese white poplar</name>
    <dbReference type="NCBI Taxonomy" id="118781"/>
    <lineage>
        <taxon>Eukaryota</taxon>
        <taxon>Viridiplantae</taxon>
        <taxon>Streptophyta</taxon>
        <taxon>Embryophyta</taxon>
        <taxon>Tracheophyta</taxon>
        <taxon>Spermatophyta</taxon>
        <taxon>Magnoliopsida</taxon>
        <taxon>eudicotyledons</taxon>
        <taxon>Gunneridae</taxon>
        <taxon>Pentapetalae</taxon>
        <taxon>rosids</taxon>
        <taxon>fabids</taxon>
        <taxon>Malpighiales</taxon>
        <taxon>Salicaceae</taxon>
        <taxon>Saliceae</taxon>
        <taxon>Populus</taxon>
    </lineage>
</organism>
<evidence type="ECO:0000256" key="5">
    <source>
        <dbReference type="ARBA" id="ARBA00023295"/>
    </source>
</evidence>
<dbReference type="EMBL" id="JAAWWB010000028">
    <property type="protein sequence ID" value="KAG6748874.1"/>
    <property type="molecule type" value="Genomic_DNA"/>
</dbReference>
<comment type="similarity">
    <text evidence="2 6">Belongs to the glycosyl hydrolase 17 family.</text>
</comment>
<proteinExistence type="inferred from homology"/>
<protein>
    <recommendedName>
        <fullName evidence="3">glucan endo-1,3-beta-D-glucosidase</fullName>
        <ecNumber evidence="3">3.2.1.39</ecNumber>
    </recommendedName>
</protein>
<evidence type="ECO:0000313" key="8">
    <source>
        <dbReference type="Proteomes" id="UP000886885"/>
    </source>
</evidence>
<keyword evidence="5" id="KW-0326">Glycosidase</keyword>
<comment type="caution">
    <text evidence="7">The sequence shown here is derived from an EMBL/GenBank/DDBJ whole genome shotgun (WGS) entry which is preliminary data.</text>
</comment>
<evidence type="ECO:0000256" key="2">
    <source>
        <dbReference type="ARBA" id="ARBA00008773"/>
    </source>
</evidence>
<dbReference type="PANTHER" id="PTHR32227">
    <property type="entry name" value="GLUCAN ENDO-1,3-BETA-GLUCOSIDASE BG1-RELATED-RELATED"/>
    <property type="match status" value="1"/>
</dbReference>
<dbReference type="OrthoDB" id="941679at2759"/>
<sequence length="82" mass="8984">MVGTPLMPGKSVDTFLFALFDGDSKPGPGSERSFGLFKTDLTMVYDAGLSTSSQMGFKTSRRILFVNRMDSSFSGKKKAKLY</sequence>
<evidence type="ECO:0000256" key="6">
    <source>
        <dbReference type="RuleBase" id="RU004335"/>
    </source>
</evidence>
<keyword evidence="4" id="KW-0378">Hydrolase</keyword>
<comment type="catalytic activity">
    <reaction evidence="1">
        <text>Hydrolysis of (1-&gt;3)-beta-D-glucosidic linkages in (1-&gt;3)-beta-D-glucans.</text>
        <dbReference type="EC" id="3.2.1.39"/>
    </reaction>
</comment>
<dbReference type="InterPro" id="IPR044965">
    <property type="entry name" value="Glyco_hydro_17_plant"/>
</dbReference>
<reference evidence="7" key="1">
    <citation type="journal article" date="2020" name="bioRxiv">
        <title>Hybrid origin of Populus tomentosa Carr. identified through genome sequencing and phylogenomic analysis.</title>
        <authorList>
            <person name="An X."/>
            <person name="Gao K."/>
            <person name="Chen Z."/>
            <person name="Li J."/>
            <person name="Yang X."/>
            <person name="Yang X."/>
            <person name="Zhou J."/>
            <person name="Guo T."/>
            <person name="Zhao T."/>
            <person name="Huang S."/>
            <person name="Miao D."/>
            <person name="Khan W.U."/>
            <person name="Rao P."/>
            <person name="Ye M."/>
            <person name="Lei B."/>
            <person name="Liao W."/>
            <person name="Wang J."/>
            <person name="Ji L."/>
            <person name="Li Y."/>
            <person name="Guo B."/>
            <person name="Mustafa N.S."/>
            <person name="Li S."/>
            <person name="Yun Q."/>
            <person name="Keller S.R."/>
            <person name="Mao J."/>
            <person name="Zhang R."/>
            <person name="Strauss S.H."/>
        </authorList>
    </citation>
    <scope>NUCLEOTIDE SEQUENCE</scope>
    <source>
        <strain evidence="7">GM15</strain>
        <tissue evidence="7">Leaf</tissue>
    </source>
</reference>
<gene>
    <name evidence="7" type="ORF">POTOM_048811</name>
</gene>
<dbReference type="GO" id="GO:0005975">
    <property type="term" value="P:carbohydrate metabolic process"/>
    <property type="evidence" value="ECO:0007669"/>
    <property type="project" value="InterPro"/>
</dbReference>
<evidence type="ECO:0000256" key="3">
    <source>
        <dbReference type="ARBA" id="ARBA00012780"/>
    </source>
</evidence>
<dbReference type="InterPro" id="IPR000490">
    <property type="entry name" value="Glyco_hydro_17"/>
</dbReference>
<evidence type="ECO:0000256" key="4">
    <source>
        <dbReference type="ARBA" id="ARBA00022801"/>
    </source>
</evidence>
<dbReference type="Proteomes" id="UP000886885">
    <property type="component" value="Chromosome 14D"/>
</dbReference>
<dbReference type="GO" id="GO:0042973">
    <property type="term" value="F:glucan endo-1,3-beta-D-glucosidase activity"/>
    <property type="evidence" value="ECO:0007669"/>
    <property type="project" value="UniProtKB-EC"/>
</dbReference>
<keyword evidence="8" id="KW-1185">Reference proteome</keyword>
<evidence type="ECO:0000313" key="7">
    <source>
        <dbReference type="EMBL" id="KAG6748874.1"/>
    </source>
</evidence>
<accession>A0A8X7YDF2</accession>
<dbReference type="EC" id="3.2.1.39" evidence="3"/>
<name>A0A8X7YDF2_POPTO</name>
<dbReference type="Pfam" id="PF00332">
    <property type="entry name" value="Glyco_hydro_17"/>
    <property type="match status" value="1"/>
</dbReference>